<keyword evidence="2" id="KW-1185">Reference proteome</keyword>
<gene>
    <name evidence="1" type="ORF">E2C01_075132</name>
</gene>
<reference evidence="1 2" key="1">
    <citation type="submission" date="2019-05" db="EMBL/GenBank/DDBJ databases">
        <title>Another draft genome of Portunus trituberculatus and its Hox gene families provides insights of decapod evolution.</title>
        <authorList>
            <person name="Jeong J.-H."/>
            <person name="Song I."/>
            <person name="Kim S."/>
            <person name="Choi T."/>
            <person name="Kim D."/>
            <person name="Ryu S."/>
            <person name="Kim W."/>
        </authorList>
    </citation>
    <scope>NUCLEOTIDE SEQUENCE [LARGE SCALE GENOMIC DNA]</scope>
    <source>
        <tissue evidence="1">Muscle</tissue>
    </source>
</reference>
<organism evidence="1 2">
    <name type="scientific">Portunus trituberculatus</name>
    <name type="common">Swimming crab</name>
    <name type="synonym">Neptunus trituberculatus</name>
    <dbReference type="NCBI Taxonomy" id="210409"/>
    <lineage>
        <taxon>Eukaryota</taxon>
        <taxon>Metazoa</taxon>
        <taxon>Ecdysozoa</taxon>
        <taxon>Arthropoda</taxon>
        <taxon>Crustacea</taxon>
        <taxon>Multicrustacea</taxon>
        <taxon>Malacostraca</taxon>
        <taxon>Eumalacostraca</taxon>
        <taxon>Eucarida</taxon>
        <taxon>Decapoda</taxon>
        <taxon>Pleocyemata</taxon>
        <taxon>Brachyura</taxon>
        <taxon>Eubrachyura</taxon>
        <taxon>Portunoidea</taxon>
        <taxon>Portunidae</taxon>
        <taxon>Portuninae</taxon>
        <taxon>Portunus</taxon>
    </lineage>
</organism>
<sequence length="68" mass="7989">MSRHLRVTSRCQVEWFSGHVVQKSCLSQSLFTSRHFTARSRALKKDVSLPFQSRHSHVKLKTHKLSRK</sequence>
<comment type="caution">
    <text evidence="1">The sequence shown here is derived from an EMBL/GenBank/DDBJ whole genome shotgun (WGS) entry which is preliminary data.</text>
</comment>
<protein>
    <submittedName>
        <fullName evidence="1">Uncharacterized protein</fullName>
    </submittedName>
</protein>
<accession>A0A5B7I9Y2</accession>
<name>A0A5B7I9Y2_PORTR</name>
<proteinExistence type="predicted"/>
<dbReference type="AlphaFoldDB" id="A0A5B7I9Y2"/>
<dbReference type="EMBL" id="VSRR010054346">
    <property type="protein sequence ID" value="MPC80552.1"/>
    <property type="molecule type" value="Genomic_DNA"/>
</dbReference>
<evidence type="ECO:0000313" key="1">
    <source>
        <dbReference type="EMBL" id="MPC80552.1"/>
    </source>
</evidence>
<dbReference type="Proteomes" id="UP000324222">
    <property type="component" value="Unassembled WGS sequence"/>
</dbReference>
<evidence type="ECO:0000313" key="2">
    <source>
        <dbReference type="Proteomes" id="UP000324222"/>
    </source>
</evidence>